<evidence type="ECO:0000256" key="1">
    <source>
        <dbReference type="ARBA" id="ARBA00023002"/>
    </source>
</evidence>
<dbReference type="SUPFAM" id="SSF51679">
    <property type="entry name" value="Bacterial luciferase-like"/>
    <property type="match status" value="1"/>
</dbReference>
<feature type="domain" description="Luciferase-like" evidence="2">
    <location>
        <begin position="15"/>
        <end position="321"/>
    </location>
</feature>
<dbReference type="PANTHER" id="PTHR43244:SF1">
    <property type="entry name" value="5,10-METHYLENETETRAHYDROMETHANOPTERIN REDUCTASE"/>
    <property type="match status" value="1"/>
</dbReference>
<organism evidence="3">
    <name type="scientific">freshwater metagenome</name>
    <dbReference type="NCBI Taxonomy" id="449393"/>
    <lineage>
        <taxon>unclassified sequences</taxon>
        <taxon>metagenomes</taxon>
        <taxon>ecological metagenomes</taxon>
    </lineage>
</organism>
<evidence type="ECO:0000313" key="3">
    <source>
        <dbReference type="EMBL" id="CAB4773624.1"/>
    </source>
</evidence>
<dbReference type="AlphaFoldDB" id="A0A6J6VQ33"/>
<name>A0A6J6VQ33_9ZZZZ</name>
<dbReference type="CDD" id="cd01097">
    <property type="entry name" value="Tetrahydromethanopterin_reductase"/>
    <property type="match status" value="1"/>
</dbReference>
<protein>
    <submittedName>
        <fullName evidence="3">Unannotated protein</fullName>
    </submittedName>
</protein>
<dbReference type="Gene3D" id="3.20.20.30">
    <property type="entry name" value="Luciferase-like domain"/>
    <property type="match status" value="1"/>
</dbReference>
<accession>A0A6J6VQ33</accession>
<dbReference type="InterPro" id="IPR022378">
    <property type="entry name" value="F420_OxRdatse_MSMEG2249_pred"/>
</dbReference>
<dbReference type="InterPro" id="IPR050564">
    <property type="entry name" value="F420-G6PD/mer"/>
</dbReference>
<dbReference type="NCBIfam" id="TIGR03857">
    <property type="entry name" value="F420_MSMEG_2249"/>
    <property type="match status" value="1"/>
</dbReference>
<dbReference type="InterPro" id="IPR036661">
    <property type="entry name" value="Luciferase-like_sf"/>
</dbReference>
<dbReference type="Pfam" id="PF00296">
    <property type="entry name" value="Bac_luciferase"/>
    <property type="match status" value="1"/>
</dbReference>
<reference evidence="3" key="1">
    <citation type="submission" date="2020-05" db="EMBL/GenBank/DDBJ databases">
        <authorList>
            <person name="Chiriac C."/>
            <person name="Salcher M."/>
            <person name="Ghai R."/>
            <person name="Kavagutti S V."/>
        </authorList>
    </citation>
    <scope>NUCLEOTIDE SEQUENCE</scope>
</reference>
<gene>
    <name evidence="3" type="ORF">UFOPK2921_00403</name>
</gene>
<sequence>MDQMNELGFYTLPGAPKSPQDLLQEVRKGEELGLGSCFISERFNIKEAVTLSGAVGAVSTNLGIATAATNHNTRHPLVTASYATTMHRLTGGRFCLGIGRGIAPLFAAYGMPKITTAQMEDFAQVMKRLFAGEVILGHDGPLGKYPVLALDPSFSEDIPLGITAFGHNTLELAGRAFDCVILHTFFSDETTQRCVKTVKDAAERAGRDPSKVRVWSCFATIGDHIAPDLRLKKTVGRLATYLQGYGDLMVSTNNWDPLVLQRFRDDDFVKSFRGALDGAASTEQLEHIASLIPDEWLDSAAVGSPTECVQSIRRQFDLGVDGVILHGATPDELQPIISEYRRTRDAAPFKRLTANPGG</sequence>
<dbReference type="InterPro" id="IPR011251">
    <property type="entry name" value="Luciferase-like_dom"/>
</dbReference>
<dbReference type="GO" id="GO:0016705">
    <property type="term" value="F:oxidoreductase activity, acting on paired donors, with incorporation or reduction of molecular oxygen"/>
    <property type="evidence" value="ECO:0007669"/>
    <property type="project" value="InterPro"/>
</dbReference>
<dbReference type="EMBL" id="CAEZZV010000034">
    <property type="protein sequence ID" value="CAB4773624.1"/>
    <property type="molecule type" value="Genomic_DNA"/>
</dbReference>
<keyword evidence="1" id="KW-0560">Oxidoreductase</keyword>
<evidence type="ECO:0000259" key="2">
    <source>
        <dbReference type="Pfam" id="PF00296"/>
    </source>
</evidence>
<dbReference type="PANTHER" id="PTHR43244">
    <property type="match status" value="1"/>
</dbReference>
<proteinExistence type="predicted"/>